<name>A0ABW3ZVW8_9BACI</name>
<keyword evidence="3" id="KW-1185">Reference proteome</keyword>
<accession>A0ABW3ZVW8</accession>
<comment type="caution">
    <text evidence="2">The sequence shown here is derived from an EMBL/GenBank/DDBJ whole genome shotgun (WGS) entry which is preliminary data.</text>
</comment>
<sequence length="306" mass="35918">MAQLIKLEDYISRYEWNIYRYPGQFIRMKQENWKKRQHLWQSDLMAEKMVQSEPVSMFSKWKSILRMGSRQTKKASLDEEDSLPKTEQALKHDFLDDLLPRQLKWASSTVTDVSIVKQQYYDDARLKYFLQRFPDTYLLMYYPIFNVKKAPVDGEIILISPLGIDIIYMIEKASGTRIWADDERTWVVRGKSQQETRILSPTLALKRTEQIVKSVLNRDNLDLPITKVVLAPVNDIVFHNEPYNTKLIGRQAYADWFSYKRNLISPLKNQQLKAAEGLLKNCRTSALKRPEWEPDNDSFTAGNGEK</sequence>
<evidence type="ECO:0000313" key="2">
    <source>
        <dbReference type="EMBL" id="MFD1362303.1"/>
    </source>
</evidence>
<feature type="region of interest" description="Disordered" evidence="1">
    <location>
        <begin position="287"/>
        <end position="306"/>
    </location>
</feature>
<evidence type="ECO:0000256" key="1">
    <source>
        <dbReference type="SAM" id="MobiDB-lite"/>
    </source>
</evidence>
<protein>
    <submittedName>
        <fullName evidence="2">NERD domain-containing protein</fullName>
    </submittedName>
</protein>
<evidence type="ECO:0000313" key="3">
    <source>
        <dbReference type="Proteomes" id="UP001597178"/>
    </source>
</evidence>
<dbReference type="Proteomes" id="UP001597178">
    <property type="component" value="Unassembled WGS sequence"/>
</dbReference>
<feature type="compositionally biased region" description="Polar residues" evidence="1">
    <location>
        <begin position="297"/>
        <end position="306"/>
    </location>
</feature>
<reference evidence="3" key="1">
    <citation type="journal article" date="2019" name="Int. J. Syst. Evol. Microbiol.">
        <title>The Global Catalogue of Microorganisms (GCM) 10K type strain sequencing project: providing services to taxonomists for standard genome sequencing and annotation.</title>
        <authorList>
            <consortium name="The Broad Institute Genomics Platform"/>
            <consortium name="The Broad Institute Genome Sequencing Center for Infectious Disease"/>
            <person name="Wu L."/>
            <person name="Ma J."/>
        </authorList>
    </citation>
    <scope>NUCLEOTIDE SEQUENCE [LARGE SCALE GENOMIC DNA]</scope>
    <source>
        <strain evidence="3">CCUG 54822</strain>
    </source>
</reference>
<gene>
    <name evidence="2" type="ORF">ACFQ4A_11615</name>
</gene>
<dbReference type="EMBL" id="JBHTNH010000024">
    <property type="protein sequence ID" value="MFD1362303.1"/>
    <property type="molecule type" value="Genomic_DNA"/>
</dbReference>
<dbReference type="RefSeq" id="WP_382400713.1">
    <property type="nucleotide sequence ID" value="NZ_JBHTNH010000024.1"/>
</dbReference>
<proteinExistence type="predicted"/>
<organism evidence="2 3">
    <name type="scientific">Lentibacillus salinarum</name>
    <dbReference type="NCBI Taxonomy" id="446820"/>
    <lineage>
        <taxon>Bacteria</taxon>
        <taxon>Bacillati</taxon>
        <taxon>Bacillota</taxon>
        <taxon>Bacilli</taxon>
        <taxon>Bacillales</taxon>
        <taxon>Bacillaceae</taxon>
        <taxon>Lentibacillus</taxon>
    </lineage>
</organism>